<sequence length="77" mass="8829">MLYNPLRRSRGREQVAISLKPSLSLSPFTPSHTYTYTHICVYIYMCVCVYSVKLQSQFSTSYKTLFVSDDLYANSAS</sequence>
<dbReference type="EMBL" id="JAUHHV010000007">
    <property type="protein sequence ID" value="KAK1417051.1"/>
    <property type="molecule type" value="Genomic_DNA"/>
</dbReference>
<organism evidence="1 2">
    <name type="scientific">Tagetes erecta</name>
    <name type="common">African marigold</name>
    <dbReference type="NCBI Taxonomy" id="13708"/>
    <lineage>
        <taxon>Eukaryota</taxon>
        <taxon>Viridiplantae</taxon>
        <taxon>Streptophyta</taxon>
        <taxon>Embryophyta</taxon>
        <taxon>Tracheophyta</taxon>
        <taxon>Spermatophyta</taxon>
        <taxon>Magnoliopsida</taxon>
        <taxon>eudicotyledons</taxon>
        <taxon>Gunneridae</taxon>
        <taxon>Pentapetalae</taxon>
        <taxon>asterids</taxon>
        <taxon>campanulids</taxon>
        <taxon>Asterales</taxon>
        <taxon>Asteraceae</taxon>
        <taxon>Asteroideae</taxon>
        <taxon>Heliantheae alliance</taxon>
        <taxon>Tageteae</taxon>
        <taxon>Tagetes</taxon>
    </lineage>
</organism>
<proteinExistence type="predicted"/>
<name>A0AAD8K8V9_TARER</name>
<protein>
    <submittedName>
        <fullName evidence="1">Uncharacterized protein</fullName>
    </submittedName>
</protein>
<evidence type="ECO:0000313" key="1">
    <source>
        <dbReference type="EMBL" id="KAK1417051.1"/>
    </source>
</evidence>
<keyword evidence="2" id="KW-1185">Reference proteome</keyword>
<reference evidence="1" key="1">
    <citation type="journal article" date="2023" name="bioRxiv">
        <title>Improved chromosome-level genome assembly for marigold (Tagetes erecta).</title>
        <authorList>
            <person name="Jiang F."/>
            <person name="Yuan L."/>
            <person name="Wang S."/>
            <person name="Wang H."/>
            <person name="Xu D."/>
            <person name="Wang A."/>
            <person name="Fan W."/>
        </authorList>
    </citation>
    <scope>NUCLEOTIDE SEQUENCE</scope>
    <source>
        <strain evidence="1">WSJ</strain>
        <tissue evidence="1">Leaf</tissue>
    </source>
</reference>
<dbReference type="AlphaFoldDB" id="A0AAD8K8V9"/>
<gene>
    <name evidence="1" type="ORF">QVD17_26173</name>
</gene>
<evidence type="ECO:0000313" key="2">
    <source>
        <dbReference type="Proteomes" id="UP001229421"/>
    </source>
</evidence>
<accession>A0AAD8K8V9</accession>
<dbReference type="Proteomes" id="UP001229421">
    <property type="component" value="Unassembled WGS sequence"/>
</dbReference>
<comment type="caution">
    <text evidence="1">The sequence shown here is derived from an EMBL/GenBank/DDBJ whole genome shotgun (WGS) entry which is preliminary data.</text>
</comment>